<dbReference type="Proteomes" id="UP000005536">
    <property type="component" value="Unassembled WGS sequence"/>
</dbReference>
<dbReference type="EMBL" id="ADBF01000021">
    <property type="protein sequence ID" value="EFE50388.1"/>
    <property type="molecule type" value="Genomic_DNA"/>
</dbReference>
<accession>D4DP31</accession>
<feature type="non-terminal residue" evidence="1">
    <location>
        <position position="1"/>
    </location>
</feature>
<evidence type="ECO:0000313" key="1">
    <source>
        <dbReference type="EMBL" id="EFE50388.1"/>
    </source>
</evidence>
<proteinExistence type="predicted"/>
<sequence>GFAQAAGEAAADKAAAAEQQDVHGVFLVFFAVGRMFEAV</sequence>
<reference evidence="1 2" key="1">
    <citation type="submission" date="2010-02" db="EMBL/GenBank/DDBJ databases">
        <authorList>
            <person name="Weinstock G."/>
            <person name="Sodergren E."/>
            <person name="Clifton S."/>
            <person name="Fulton L."/>
            <person name="Fulton B."/>
            <person name="Courtney L."/>
            <person name="Fronick C."/>
            <person name="Harrison M."/>
            <person name="Strong C."/>
            <person name="Farmer C."/>
            <person name="Delahaunty K."/>
            <person name="Markovic C."/>
            <person name="Hall O."/>
            <person name="Minx P."/>
            <person name="Tomlinson C."/>
            <person name="Mitreva M."/>
            <person name="Nelson J."/>
            <person name="Hou S."/>
            <person name="Wollam A."/>
            <person name="Pepin K.H."/>
            <person name="Johnson M."/>
            <person name="Bhonagiri V."/>
            <person name="Zhang X."/>
            <person name="Suruliraj S."/>
            <person name="Warren W."/>
            <person name="Chinwalla A."/>
            <person name="Mardis E.R."/>
            <person name="Wilson R.K."/>
        </authorList>
    </citation>
    <scope>NUCLEOTIDE SEQUENCE [LARGE SCALE GENOMIC DNA]</scope>
    <source>
        <strain evidence="1 2">ATCC 29315</strain>
    </source>
</reference>
<gene>
    <name evidence="1" type="ORF">NEIELOOT_00816</name>
</gene>
<evidence type="ECO:0000313" key="2">
    <source>
        <dbReference type="Proteomes" id="UP000005536"/>
    </source>
</evidence>
<protein>
    <submittedName>
        <fullName evidence="1">Uncharacterized protein</fullName>
    </submittedName>
</protein>
<dbReference type="AlphaFoldDB" id="D4DP31"/>
<comment type="caution">
    <text evidence="1">The sequence shown here is derived from an EMBL/GenBank/DDBJ whole genome shotgun (WGS) entry which is preliminary data.</text>
</comment>
<name>D4DP31_NEIEG</name>
<organism evidence="1 2">
    <name type="scientific">Neisseria elongata subsp. glycolytica ATCC 29315</name>
    <dbReference type="NCBI Taxonomy" id="546263"/>
    <lineage>
        <taxon>Bacteria</taxon>
        <taxon>Pseudomonadati</taxon>
        <taxon>Pseudomonadota</taxon>
        <taxon>Betaproteobacteria</taxon>
        <taxon>Neisseriales</taxon>
        <taxon>Neisseriaceae</taxon>
        <taxon>Neisseria</taxon>
    </lineage>
</organism>